<feature type="compositionally biased region" description="Basic and acidic residues" evidence="2">
    <location>
        <begin position="584"/>
        <end position="601"/>
    </location>
</feature>
<name>D2VX48_NAEGR</name>
<feature type="compositionally biased region" description="Polar residues" evidence="2">
    <location>
        <begin position="697"/>
        <end position="716"/>
    </location>
</feature>
<dbReference type="InterPro" id="IPR003409">
    <property type="entry name" value="MORN"/>
</dbReference>
<dbReference type="RefSeq" id="XP_002671361.1">
    <property type="nucleotide sequence ID" value="XM_002671315.1"/>
</dbReference>
<feature type="compositionally biased region" description="Low complexity" evidence="2">
    <location>
        <begin position="59"/>
        <end position="68"/>
    </location>
</feature>
<feature type="region of interest" description="Disordered" evidence="2">
    <location>
        <begin position="857"/>
        <end position="1024"/>
    </location>
</feature>
<feature type="compositionally biased region" description="Acidic residues" evidence="2">
    <location>
        <begin position="1002"/>
        <end position="1019"/>
    </location>
</feature>
<dbReference type="SUPFAM" id="SSF82185">
    <property type="entry name" value="Histone H3 K4-specific methyltransferase SET7/9 N-terminal domain"/>
    <property type="match status" value="3"/>
</dbReference>
<feature type="region of interest" description="Disordered" evidence="2">
    <location>
        <begin position="1082"/>
        <end position="1221"/>
    </location>
</feature>
<feature type="region of interest" description="Disordered" evidence="2">
    <location>
        <begin position="1"/>
        <end position="25"/>
    </location>
</feature>
<feature type="compositionally biased region" description="Basic residues" evidence="2">
    <location>
        <begin position="384"/>
        <end position="399"/>
    </location>
</feature>
<feature type="compositionally biased region" description="Basic and acidic residues" evidence="2">
    <location>
        <begin position="1116"/>
        <end position="1128"/>
    </location>
</feature>
<feature type="compositionally biased region" description="Polar residues" evidence="2">
    <location>
        <begin position="484"/>
        <end position="518"/>
    </location>
</feature>
<dbReference type="OrthoDB" id="294378at2759"/>
<feature type="region of interest" description="Disordered" evidence="2">
    <location>
        <begin position="59"/>
        <end position="87"/>
    </location>
</feature>
<dbReference type="GeneID" id="8853941"/>
<feature type="compositionally biased region" description="Acidic residues" evidence="2">
    <location>
        <begin position="428"/>
        <end position="438"/>
    </location>
</feature>
<evidence type="ECO:0000256" key="2">
    <source>
        <dbReference type="SAM" id="MobiDB-lite"/>
    </source>
</evidence>
<feature type="compositionally biased region" description="Basic and acidic residues" evidence="2">
    <location>
        <begin position="949"/>
        <end position="989"/>
    </location>
</feature>
<feature type="compositionally biased region" description="Basic and acidic residues" evidence="2">
    <location>
        <begin position="871"/>
        <end position="882"/>
    </location>
</feature>
<feature type="compositionally biased region" description="Basic and acidic residues" evidence="2">
    <location>
        <begin position="439"/>
        <end position="450"/>
    </location>
</feature>
<feature type="compositionally biased region" description="Low complexity" evidence="2">
    <location>
        <begin position="990"/>
        <end position="1001"/>
    </location>
</feature>
<feature type="compositionally biased region" description="Low complexity" evidence="2">
    <location>
        <begin position="7"/>
        <end position="23"/>
    </location>
</feature>
<reference evidence="3 4" key="1">
    <citation type="journal article" date="2010" name="Cell">
        <title>The genome of Naegleria gruberi illuminates early eukaryotic versatility.</title>
        <authorList>
            <person name="Fritz-Laylin L.K."/>
            <person name="Prochnik S.E."/>
            <person name="Ginger M.L."/>
            <person name="Dacks J.B."/>
            <person name="Carpenter M.L."/>
            <person name="Field M.C."/>
            <person name="Kuo A."/>
            <person name="Paredez A."/>
            <person name="Chapman J."/>
            <person name="Pham J."/>
            <person name="Shu S."/>
            <person name="Neupane R."/>
            <person name="Cipriano M."/>
            <person name="Mancuso J."/>
            <person name="Tu H."/>
            <person name="Salamov A."/>
            <person name="Lindquist E."/>
            <person name="Shapiro H."/>
            <person name="Lucas S."/>
            <person name="Grigoriev I.V."/>
            <person name="Cande W.Z."/>
            <person name="Fulton C."/>
            <person name="Rokhsar D.S."/>
            <person name="Dawson S.C."/>
        </authorList>
    </citation>
    <scope>NUCLEOTIDE SEQUENCE [LARGE SCALE GENOMIC DNA]</scope>
    <source>
        <strain evidence="3 4">NEG-M</strain>
    </source>
</reference>
<evidence type="ECO:0000313" key="3">
    <source>
        <dbReference type="EMBL" id="EFC38617.1"/>
    </source>
</evidence>
<dbReference type="SMART" id="SM00698">
    <property type="entry name" value="MORN"/>
    <property type="match status" value="9"/>
</dbReference>
<feature type="compositionally biased region" description="Low complexity" evidence="2">
    <location>
        <begin position="888"/>
        <end position="897"/>
    </location>
</feature>
<dbReference type="Gene3D" id="2.20.110.10">
    <property type="entry name" value="Histone H3 K4-specific methyltransferase SET7/9 N-terminal domain"/>
    <property type="match status" value="4"/>
</dbReference>
<feature type="compositionally biased region" description="Basic and acidic residues" evidence="2">
    <location>
        <begin position="669"/>
        <end position="694"/>
    </location>
</feature>
<dbReference type="EMBL" id="GG738906">
    <property type="protein sequence ID" value="EFC38617.1"/>
    <property type="molecule type" value="Genomic_DNA"/>
</dbReference>
<dbReference type="OMA" id="QTPDFEI"/>
<feature type="region of interest" description="Disordered" evidence="2">
    <location>
        <begin position="341"/>
        <end position="451"/>
    </location>
</feature>
<gene>
    <name evidence="3" type="ORF">NAEGRDRAFT_73617</name>
</gene>
<dbReference type="Pfam" id="PF02493">
    <property type="entry name" value="MORN"/>
    <property type="match status" value="9"/>
</dbReference>
<feature type="compositionally biased region" description="Low complexity" evidence="2">
    <location>
        <begin position="654"/>
        <end position="665"/>
    </location>
</feature>
<proteinExistence type="predicted"/>
<feature type="compositionally biased region" description="Polar residues" evidence="2">
    <location>
        <begin position="359"/>
        <end position="377"/>
    </location>
</feature>
<dbReference type="PANTHER" id="PTHR43215">
    <property type="entry name" value="RADIAL SPOKE HEAD 1 HOMOLOG"/>
    <property type="match status" value="1"/>
</dbReference>
<dbReference type="KEGG" id="ngr:NAEGRDRAFT_73617"/>
<feature type="compositionally biased region" description="Polar residues" evidence="2">
    <location>
        <begin position="69"/>
        <end position="85"/>
    </location>
</feature>
<dbReference type="Proteomes" id="UP000006671">
    <property type="component" value="Unassembled WGS sequence"/>
</dbReference>
<feature type="compositionally biased region" description="Polar residues" evidence="2">
    <location>
        <begin position="913"/>
        <end position="923"/>
    </location>
</feature>
<keyword evidence="1" id="KW-0677">Repeat</keyword>
<evidence type="ECO:0000256" key="1">
    <source>
        <dbReference type="ARBA" id="ARBA00022737"/>
    </source>
</evidence>
<feature type="compositionally biased region" description="Basic and acidic residues" evidence="2">
    <location>
        <begin position="717"/>
        <end position="730"/>
    </location>
</feature>
<dbReference type="eggNOG" id="KOG0231">
    <property type="taxonomic scope" value="Eukaryota"/>
</dbReference>
<keyword evidence="4" id="KW-1185">Reference proteome</keyword>
<feature type="region of interest" description="Disordered" evidence="2">
    <location>
        <begin position="464"/>
        <end position="832"/>
    </location>
</feature>
<feature type="compositionally biased region" description="Basic and acidic residues" evidence="2">
    <location>
        <begin position="618"/>
        <end position="627"/>
    </location>
</feature>
<protein>
    <submittedName>
        <fullName evidence="3">Predicted protein</fullName>
    </submittedName>
</protein>
<feature type="compositionally biased region" description="Low complexity" evidence="2">
    <location>
        <begin position="791"/>
        <end position="803"/>
    </location>
</feature>
<organism evidence="4">
    <name type="scientific">Naegleria gruberi</name>
    <name type="common">Amoeba</name>
    <dbReference type="NCBI Taxonomy" id="5762"/>
    <lineage>
        <taxon>Eukaryota</taxon>
        <taxon>Discoba</taxon>
        <taxon>Heterolobosea</taxon>
        <taxon>Tetramitia</taxon>
        <taxon>Eutetramitia</taxon>
        <taxon>Vahlkampfiidae</taxon>
        <taxon>Naegleria</taxon>
    </lineage>
</organism>
<evidence type="ECO:0000313" key="4">
    <source>
        <dbReference type="Proteomes" id="UP000006671"/>
    </source>
</evidence>
<feature type="compositionally biased region" description="Polar residues" evidence="2">
    <location>
        <begin position="733"/>
        <end position="772"/>
    </location>
</feature>
<dbReference type="PANTHER" id="PTHR43215:SF14">
    <property type="entry name" value="RADIAL SPOKE HEAD 1 HOMOLOG"/>
    <property type="match status" value="1"/>
</dbReference>
<dbReference type="InParanoid" id="D2VX48"/>
<sequence length="1510" mass="169821">MSRDYQFSSPSFSSPFSTFSSSTNNRDDILRKKESSYFAPPRLDLSPSFSSILNSPFSSFSTTGSKTSLPKSSLNTPNSNVSTFDESLRSRQAELSLTLPSISSPLKEKFFSSGSSYKPLVDSHHPTDKPTFHSQEYMSYISQREEDEERKKKQQVAEQGKNAMVKTSIDINPSLIYSKTKLYSRGTEIPPVIDNMFGKRIHGDAKEVELMKEAIKQGFKSPSVDVVYDRTSQEVFLVRQTLNEREVQTQTPDFEIDASTQTDPVEPESYIPNVESDDMYPRRIVKIRDKGTVTIAEETLTSTDEDEIIVEVISKKDEEKLDDEWINQRYEYVPNLPMRVASESLEKPKKKKNRKKNSDLQTSAQVEPTTSNRSTISIAEAQNKKKYNKNKKEPKKSKKKESIPKKPTHKEKTVKSQSDDMSKYIDETYFENQDEITIEEPRKSRSEQYKGIEIIYEEPVREEETVCKIEEIEEETKPIPLHSKPTSRSPTEQSDPPVEKQNSSKVSSGTQSAPVVQTDSKKNIISDSSESITDEDAINGESTSESDYSTEEENICNEPLAQDTERVGHPIVSEPEIPQPKPKTNFEKLKEKTLKIVEAKSHSSSPQVKQDPPVSINEDEHLQEKNKVSTVVEVSLQEPESKSSSSENHIPQNLDLDSLSELPSDLSEDEKQIIHHEVASMSFDDSKPRKESRQDPVINSTQAQETYLSTKNTSINEHNHLMDVKQHSEQTDETQQPSSMENQSATEEIQSHSVINPDQSKQKVTSISQQDITEIEKGEASSPRTPNPAKQVVQEQNNQTQEDVNSDRSSIENKPLLTENCPTYVPSKEHKEEPTIYLEKVKDVSDSRNAKMNEDLIIPKSIPIEQFTHPNEAKNESPKDEISNSVFSNEGPSNDSSSSDDEELKTYDENLHSNEIQNISNAATKKEPFYPITTELEKTNGIDSAAQRSAKEPSMEASKKTLKEFDEPPHYANQEESKPNVAKEVDSESSKAILSSSNSSGDDSDSSESSYGEENDVVDDISQTVFSERPKDVVQIIADTSFDNIDGSDIIDTPITEESEEETTFEKMLNTRLEMPVYESPKLTKEDFSRSESPIASRLKSLNQEKKKKHKLGFKQNKDTLKAFESPKKWNLLIKDDDEEESNRKSQLSPPPEYSNLKITYPKSLSPSASTDLTPLQTNSSNDETNQLESITPEKKESPKAEILADANKENDSATEGNQSAAQINEIAEEPSSPIRGDINFAKGQYSGELDRKGQPNGKGFYKGSDLTYDGSWVNGKKSGYGRIEYPDGSVYTGELLDDNRHGQGYYFTPNYTHVGDWEKDKKNGQAIIEYTSLGDKYEGNFVDNFPDGKGTFTFRDGSVYCGEFEKGCRHGEGTLTYGDGVTKYEGEWAKDKQTGKAIITYLEGVYEGEVVDGKRQGHGTFTYANGDIYDGEWVNDQKQGKGIYFFEGLSSGVKYRGEWFKGKKHGVGILETKDNVEKRLATPNSKTLSMSFDEVWSEGRLVSSKKANM</sequence>
<feature type="compositionally biased region" description="Polar residues" evidence="2">
    <location>
        <begin position="1163"/>
        <end position="1190"/>
    </location>
</feature>
<accession>D2VX48</accession>
<feature type="compositionally biased region" description="Basic and acidic residues" evidence="2">
    <location>
        <begin position="400"/>
        <end position="426"/>
    </location>
</feature>
<feature type="compositionally biased region" description="Low complexity" evidence="2">
    <location>
        <begin position="635"/>
        <end position="647"/>
    </location>
</feature>
<dbReference type="VEuPathDB" id="AmoebaDB:NAEGRDRAFT_73617"/>